<sequence length="124" mass="13848">MKKIDFEVFGPGQYLYFDIGRLIQVENITGKSAGDIIRNQELNLGILTALLSIGLRQHGIKNPQWYATKMQELIDQGHEMEEFVQPVVKAIAGSGILGKEVYYAIFPEEDPGKEQGKGKAKPKN</sequence>
<dbReference type="OrthoDB" id="1624460at2"/>
<organism evidence="1 2">
    <name type="scientific">Acidaminococcus fermentans</name>
    <dbReference type="NCBI Taxonomy" id="905"/>
    <lineage>
        <taxon>Bacteria</taxon>
        <taxon>Bacillati</taxon>
        <taxon>Bacillota</taxon>
        <taxon>Negativicutes</taxon>
        <taxon>Acidaminococcales</taxon>
        <taxon>Acidaminococcaceae</taxon>
        <taxon>Acidaminococcus</taxon>
    </lineage>
</organism>
<dbReference type="EMBL" id="VULN01000007">
    <property type="protein sequence ID" value="MSS82114.1"/>
    <property type="molecule type" value="Genomic_DNA"/>
</dbReference>
<proteinExistence type="predicted"/>
<dbReference type="RefSeq" id="WP_014128915.1">
    <property type="nucleotide sequence ID" value="NZ_JBNPKY010000008.1"/>
</dbReference>
<dbReference type="Proteomes" id="UP000441455">
    <property type="component" value="Unassembled WGS sequence"/>
</dbReference>
<reference evidence="1 2" key="1">
    <citation type="submission" date="2019-08" db="EMBL/GenBank/DDBJ databases">
        <title>In-depth cultivation of the pig gut microbiome towards novel bacterial diversity and tailored functional studies.</title>
        <authorList>
            <person name="Wylensek D."/>
            <person name="Hitch T.C.A."/>
            <person name="Clavel T."/>
        </authorList>
    </citation>
    <scope>NUCLEOTIDE SEQUENCE [LARGE SCALE GENOMIC DNA]</scope>
    <source>
        <strain evidence="1 2">WCA-389-WT-5B</strain>
    </source>
</reference>
<evidence type="ECO:0000313" key="1">
    <source>
        <dbReference type="EMBL" id="MSS82114.1"/>
    </source>
</evidence>
<gene>
    <name evidence="1" type="ORF">FX155_05845</name>
</gene>
<accession>A0A6N7VK96</accession>
<name>A0A6N7VK96_ACIFE</name>
<dbReference type="AlphaFoldDB" id="A0A6N7VK96"/>
<comment type="caution">
    <text evidence="1">The sequence shown here is derived from an EMBL/GenBank/DDBJ whole genome shotgun (WGS) entry which is preliminary data.</text>
</comment>
<protein>
    <submittedName>
        <fullName evidence="1">Uncharacterized protein</fullName>
    </submittedName>
</protein>
<evidence type="ECO:0000313" key="2">
    <source>
        <dbReference type="Proteomes" id="UP000441455"/>
    </source>
</evidence>